<comment type="caution">
    <text evidence="1">The sequence shown here is derived from an EMBL/GenBank/DDBJ whole genome shotgun (WGS) entry which is preliminary data.</text>
</comment>
<gene>
    <name evidence="1" type="ORF">APLA_LOCUS10964</name>
    <name evidence="2" type="ORF">APLA_LOCUS15164</name>
</gene>
<proteinExistence type="predicted"/>
<evidence type="ECO:0000313" key="1">
    <source>
        <dbReference type="EMBL" id="CAB3246680.1"/>
    </source>
</evidence>
<dbReference type="OrthoDB" id="7444416at2759"/>
<dbReference type="EMBL" id="CADEBD010000422">
    <property type="protein sequence ID" value="CAB3255071.1"/>
    <property type="molecule type" value="Genomic_DNA"/>
</dbReference>
<dbReference type="Proteomes" id="UP000494256">
    <property type="component" value="Unassembled WGS sequence"/>
</dbReference>
<dbReference type="Proteomes" id="UP000494106">
    <property type="component" value="Unassembled WGS sequence"/>
</dbReference>
<evidence type="ECO:0000313" key="3">
    <source>
        <dbReference type="Proteomes" id="UP000494106"/>
    </source>
</evidence>
<name>A0A8S1APW0_ARCPL</name>
<evidence type="ECO:0000313" key="2">
    <source>
        <dbReference type="EMBL" id="CAB3255071.1"/>
    </source>
</evidence>
<organism evidence="1 3">
    <name type="scientific">Arctia plantaginis</name>
    <name type="common">Wood tiger moth</name>
    <name type="synonym">Phalaena plantaginis</name>
    <dbReference type="NCBI Taxonomy" id="874455"/>
    <lineage>
        <taxon>Eukaryota</taxon>
        <taxon>Metazoa</taxon>
        <taxon>Ecdysozoa</taxon>
        <taxon>Arthropoda</taxon>
        <taxon>Hexapoda</taxon>
        <taxon>Insecta</taxon>
        <taxon>Pterygota</taxon>
        <taxon>Neoptera</taxon>
        <taxon>Endopterygota</taxon>
        <taxon>Lepidoptera</taxon>
        <taxon>Glossata</taxon>
        <taxon>Ditrysia</taxon>
        <taxon>Noctuoidea</taxon>
        <taxon>Erebidae</taxon>
        <taxon>Arctiinae</taxon>
        <taxon>Arctia</taxon>
    </lineage>
</organism>
<dbReference type="AlphaFoldDB" id="A0A8S1APW0"/>
<keyword evidence="3" id="KW-1185">Reference proteome</keyword>
<protein>
    <submittedName>
        <fullName evidence="1">Uncharacterized protein</fullName>
    </submittedName>
</protein>
<evidence type="ECO:0000313" key="4">
    <source>
        <dbReference type="Proteomes" id="UP000494256"/>
    </source>
</evidence>
<sequence length="228" mass="26270">MEVCQQNVLPQCNIVIHADTREAENFRPMTCPLCKSVLKLYQIHFDEKFLMCGNVECVYPIGITDYHIYKIDCSEEVVRNSAGCSSVTSESTLSYAEWIELEKTMQNDSLLSPSCTPPPSLTEKPKEMEKLAKIKEQMKAEDRIRRNVKEIQELNKELTYDGYDSIDSEKWIKHIAKMEERSGVQLLKEDELKRVRKPHSAKELKIDLDTSGEVISLKIDVLNKNKQV</sequence>
<reference evidence="3 4" key="1">
    <citation type="submission" date="2020-04" db="EMBL/GenBank/DDBJ databases">
        <authorList>
            <person name="Wallbank WR R."/>
            <person name="Pardo Diaz C."/>
            <person name="Kozak K."/>
            <person name="Martin S."/>
            <person name="Jiggins C."/>
            <person name="Moest M."/>
            <person name="Warren A I."/>
            <person name="Byers J.R.P. K."/>
            <person name="Montejo-Kovacevich G."/>
            <person name="Yen C E."/>
        </authorList>
    </citation>
    <scope>NUCLEOTIDE SEQUENCE [LARGE SCALE GENOMIC DNA]</scope>
</reference>
<dbReference type="EMBL" id="CADEBC010000528">
    <property type="protein sequence ID" value="CAB3246680.1"/>
    <property type="molecule type" value="Genomic_DNA"/>
</dbReference>
<accession>A0A8S1APW0</accession>